<dbReference type="EMBL" id="BGPR01000229">
    <property type="protein sequence ID" value="GBM06478.1"/>
    <property type="molecule type" value="Genomic_DNA"/>
</dbReference>
<dbReference type="Proteomes" id="UP000499080">
    <property type="component" value="Unassembled WGS sequence"/>
</dbReference>
<protein>
    <submittedName>
        <fullName evidence="1">Uncharacterized protein</fullName>
    </submittedName>
</protein>
<keyword evidence="2" id="KW-1185">Reference proteome</keyword>
<organism evidence="1 2">
    <name type="scientific">Araneus ventricosus</name>
    <name type="common">Orbweaver spider</name>
    <name type="synonym">Epeira ventricosa</name>
    <dbReference type="NCBI Taxonomy" id="182803"/>
    <lineage>
        <taxon>Eukaryota</taxon>
        <taxon>Metazoa</taxon>
        <taxon>Ecdysozoa</taxon>
        <taxon>Arthropoda</taxon>
        <taxon>Chelicerata</taxon>
        <taxon>Arachnida</taxon>
        <taxon>Araneae</taxon>
        <taxon>Araneomorphae</taxon>
        <taxon>Entelegynae</taxon>
        <taxon>Araneoidea</taxon>
        <taxon>Araneidae</taxon>
        <taxon>Araneus</taxon>
    </lineage>
</organism>
<name>A0A4Y2CS37_ARAVE</name>
<proteinExistence type="predicted"/>
<sequence length="142" mass="16319">MKYVGFAAEHSSAAGMLQVVQAYAPILDEKILRSVLFVERRHCAPWNKIMEQTREPFCVILQFLYPVCGTQHTRSIHIHSNRKESSIKFLHFNSFRSLLSCHLYDFVYPQTDKNGAFDHTILCNLGLDFLLSASSNSLYAEF</sequence>
<accession>A0A4Y2CS37</accession>
<dbReference type="AlphaFoldDB" id="A0A4Y2CS37"/>
<gene>
    <name evidence="1" type="ORF">AVEN_58319_1</name>
</gene>
<comment type="caution">
    <text evidence="1">The sequence shown here is derived from an EMBL/GenBank/DDBJ whole genome shotgun (WGS) entry which is preliminary data.</text>
</comment>
<evidence type="ECO:0000313" key="2">
    <source>
        <dbReference type="Proteomes" id="UP000499080"/>
    </source>
</evidence>
<evidence type="ECO:0000313" key="1">
    <source>
        <dbReference type="EMBL" id="GBM06478.1"/>
    </source>
</evidence>
<reference evidence="1 2" key="1">
    <citation type="journal article" date="2019" name="Sci. Rep.">
        <title>Orb-weaving spider Araneus ventricosus genome elucidates the spidroin gene catalogue.</title>
        <authorList>
            <person name="Kono N."/>
            <person name="Nakamura H."/>
            <person name="Ohtoshi R."/>
            <person name="Moran D.A.P."/>
            <person name="Shinohara A."/>
            <person name="Yoshida Y."/>
            <person name="Fujiwara M."/>
            <person name="Mori M."/>
            <person name="Tomita M."/>
            <person name="Arakawa K."/>
        </authorList>
    </citation>
    <scope>NUCLEOTIDE SEQUENCE [LARGE SCALE GENOMIC DNA]</scope>
</reference>